<dbReference type="KEGG" id="skn:SKUN_001503"/>
<dbReference type="AlphaFoldDB" id="A0A0K2JJF6"/>
<keyword evidence="1" id="KW-1133">Transmembrane helix</keyword>
<gene>
    <name evidence="2" type="ORF">SKUN_001503</name>
</gene>
<evidence type="ECO:0000313" key="2">
    <source>
        <dbReference type="EMBL" id="ALA98361.1"/>
    </source>
</evidence>
<dbReference type="PROSITE" id="PS51257">
    <property type="entry name" value="PROKAR_LIPOPROTEIN"/>
    <property type="match status" value="1"/>
</dbReference>
<keyword evidence="1" id="KW-0812">Transmembrane</keyword>
<proteinExistence type="predicted"/>
<protein>
    <submittedName>
        <fullName evidence="2">Uncharacterized protein</fullName>
    </submittedName>
</protein>
<accession>A0A0K2JJF6</accession>
<sequence>MKKTNLVKKRIKSFYQLVFIIQHFCFWLALSCSLTLNYNFIIFYFAKNINSITLLLLVSTSLY</sequence>
<organism evidence="2 3">
    <name type="scientific">Spiroplasma kunkelii CR2-3x</name>
    <dbReference type="NCBI Taxonomy" id="273035"/>
    <lineage>
        <taxon>Bacteria</taxon>
        <taxon>Bacillati</taxon>
        <taxon>Mycoplasmatota</taxon>
        <taxon>Mollicutes</taxon>
        <taxon>Entomoplasmatales</taxon>
        <taxon>Spiroplasmataceae</taxon>
        <taxon>Spiroplasma</taxon>
    </lineage>
</organism>
<keyword evidence="1" id="KW-0472">Membrane</keyword>
<dbReference type="Proteomes" id="UP000062963">
    <property type="component" value="Chromosome"/>
</dbReference>
<dbReference type="EMBL" id="CP010899">
    <property type="protein sequence ID" value="ALA98361.1"/>
    <property type="molecule type" value="Genomic_DNA"/>
</dbReference>
<feature type="transmembrane region" description="Helical" evidence="1">
    <location>
        <begin position="36"/>
        <end position="58"/>
    </location>
</feature>
<evidence type="ECO:0000256" key="1">
    <source>
        <dbReference type="SAM" id="Phobius"/>
    </source>
</evidence>
<dbReference type="OrthoDB" id="387641at2"/>
<keyword evidence="3" id="KW-1185">Reference proteome</keyword>
<feature type="transmembrane region" description="Helical" evidence="1">
    <location>
        <begin position="12"/>
        <end position="30"/>
    </location>
</feature>
<dbReference type="PATRIC" id="fig|273035.7.peg.1858"/>
<reference evidence="2 3" key="1">
    <citation type="journal article" date="2015" name="Genome Announc.">
        <title>Complete Genome Sequence of Spiroplasma kunkelii Strain CR2-3x, Causal Agent of Corn Stunt Disease in Zea mays L.</title>
        <authorList>
            <person name="Davis R.E."/>
            <person name="Shao J."/>
            <person name="Dally E.L."/>
            <person name="Zhao Y."/>
            <person name="Gasparich G.E."/>
            <person name="Gaynor B.J."/>
            <person name="Athey J.C."/>
            <person name="Harrison N.A."/>
            <person name="Donofrio N."/>
        </authorList>
    </citation>
    <scope>NUCLEOTIDE SEQUENCE [LARGE SCALE GENOMIC DNA]</scope>
    <source>
        <strain evidence="2 3">CR2-3x</strain>
    </source>
</reference>
<name>A0A0K2JJF6_SPIKU</name>
<evidence type="ECO:0000313" key="3">
    <source>
        <dbReference type="Proteomes" id="UP000062963"/>
    </source>
</evidence>